<dbReference type="Gene3D" id="2.115.10.10">
    <property type="entry name" value="Tachylectin 2"/>
    <property type="match status" value="1"/>
</dbReference>
<dbReference type="RefSeq" id="WP_189852529.1">
    <property type="nucleotide sequence ID" value="NZ_BMVV01000025.1"/>
</dbReference>
<evidence type="ECO:0000313" key="2">
    <source>
        <dbReference type="EMBL" id="MFG3189834.1"/>
    </source>
</evidence>
<evidence type="ECO:0000313" key="3">
    <source>
        <dbReference type="Proteomes" id="UP001604282"/>
    </source>
</evidence>
<name>A0ABW7BUC6_9ACTN</name>
<dbReference type="EMBL" id="JBICZW010000007">
    <property type="protein sequence ID" value="MFG3189834.1"/>
    <property type="molecule type" value="Genomic_DNA"/>
</dbReference>
<accession>A0ABW7BUC6</accession>
<reference evidence="2 3" key="1">
    <citation type="submission" date="2024-10" db="EMBL/GenBank/DDBJ databases">
        <title>The Natural Products Discovery Center: Release of the First 8490 Sequenced Strains for Exploring Actinobacteria Biosynthetic Diversity.</title>
        <authorList>
            <person name="Kalkreuter E."/>
            <person name="Kautsar S.A."/>
            <person name="Yang D."/>
            <person name="Bader C.D."/>
            <person name="Teijaro C.N."/>
            <person name="Fluegel L."/>
            <person name="Davis C.M."/>
            <person name="Simpson J.R."/>
            <person name="Lauterbach L."/>
            <person name="Steele A.D."/>
            <person name="Gui C."/>
            <person name="Meng S."/>
            <person name="Li G."/>
            <person name="Viehrig K."/>
            <person name="Ye F."/>
            <person name="Su P."/>
            <person name="Kiefer A.F."/>
            <person name="Nichols A."/>
            <person name="Cepeda A.J."/>
            <person name="Yan W."/>
            <person name="Fan B."/>
            <person name="Jiang Y."/>
            <person name="Adhikari A."/>
            <person name="Zheng C.-J."/>
            <person name="Schuster L."/>
            <person name="Cowan T.M."/>
            <person name="Smanski M.J."/>
            <person name="Chevrette M.G."/>
            <person name="De Carvalho L.P.S."/>
            <person name="Shen B."/>
        </authorList>
    </citation>
    <scope>NUCLEOTIDE SEQUENCE [LARGE SCALE GENOMIC DNA]</scope>
    <source>
        <strain evidence="2 3">NPDC048229</strain>
    </source>
</reference>
<feature type="chain" id="PRO_5047031437" evidence="1">
    <location>
        <begin position="36"/>
        <end position="432"/>
    </location>
</feature>
<protein>
    <submittedName>
        <fullName evidence="2">VCBS repeat-containing protein</fullName>
    </submittedName>
</protein>
<sequence length="432" mass="45986">MMRPRSTRRRLTAVAVALAATVAGGGLVLPGTAAAAPGRGAVAQAPDGRAAAGGEAAGLVMTSETVPEVMDFDQEPRQQMRWEFNQRDVDVVVELTHTATGRKTTLTSWWEPDHFGSHVSWDGLSEKYFGTPNGAHTWRMTAHPEGGVGDPVLRSGALTVVRGTEPRDFTDNGVADVLVRDSGGKLSAYELSQLEALDSECWEEGCRPPLRATTPTTLGTGWNTYTLMASPGNAAGGADDDIVGRDRGGVLWLHRSEKGKLLPRTKVGGGWQVYDRIAGGSDLNGDGRGDLLATDTAGTLWFYASTGDANRPFRTRKRIGGGWQVYNLLTAPGNIAGATGGDLLARDRDGVLWLYLGRGDGTFTARRKVGGGWQKYTHIVPGGVSPRGVSSLYAIGPSGSAVYYALDSTSRPFWPARMISVNGDSTTYKTVF</sequence>
<dbReference type="PROSITE" id="PS51318">
    <property type="entry name" value="TAT"/>
    <property type="match status" value="1"/>
</dbReference>
<dbReference type="SUPFAM" id="SSF69318">
    <property type="entry name" value="Integrin alpha N-terminal domain"/>
    <property type="match status" value="1"/>
</dbReference>
<gene>
    <name evidence="2" type="ORF">ACGFYS_12910</name>
</gene>
<keyword evidence="3" id="KW-1185">Reference proteome</keyword>
<dbReference type="InterPro" id="IPR028994">
    <property type="entry name" value="Integrin_alpha_N"/>
</dbReference>
<dbReference type="Proteomes" id="UP001604282">
    <property type="component" value="Unassembled WGS sequence"/>
</dbReference>
<proteinExistence type="predicted"/>
<feature type="signal peptide" evidence="1">
    <location>
        <begin position="1"/>
        <end position="35"/>
    </location>
</feature>
<comment type="caution">
    <text evidence="2">The sequence shown here is derived from an EMBL/GenBank/DDBJ whole genome shotgun (WGS) entry which is preliminary data.</text>
</comment>
<dbReference type="InterPro" id="IPR006311">
    <property type="entry name" value="TAT_signal"/>
</dbReference>
<evidence type="ECO:0000256" key="1">
    <source>
        <dbReference type="SAM" id="SignalP"/>
    </source>
</evidence>
<keyword evidence="1" id="KW-0732">Signal</keyword>
<organism evidence="2 3">
    <name type="scientific">Streptomyces omiyaensis</name>
    <dbReference type="NCBI Taxonomy" id="68247"/>
    <lineage>
        <taxon>Bacteria</taxon>
        <taxon>Bacillati</taxon>
        <taxon>Actinomycetota</taxon>
        <taxon>Actinomycetes</taxon>
        <taxon>Kitasatosporales</taxon>
        <taxon>Streptomycetaceae</taxon>
        <taxon>Streptomyces</taxon>
    </lineage>
</organism>